<proteinExistence type="predicted"/>
<dbReference type="InterPro" id="IPR007410">
    <property type="entry name" value="LpqE-like"/>
</dbReference>
<keyword evidence="2" id="KW-1185">Reference proteome</keyword>
<evidence type="ECO:0000313" key="1">
    <source>
        <dbReference type="EMBL" id="GAA1839642.1"/>
    </source>
</evidence>
<gene>
    <name evidence="1" type="ORF">GCM10009836_18520</name>
</gene>
<evidence type="ECO:0000313" key="2">
    <source>
        <dbReference type="Proteomes" id="UP001500449"/>
    </source>
</evidence>
<dbReference type="EMBL" id="BAAAQK010000005">
    <property type="protein sequence ID" value="GAA1839642.1"/>
    <property type="molecule type" value="Genomic_DNA"/>
</dbReference>
<dbReference type="RefSeq" id="WP_344414539.1">
    <property type="nucleotide sequence ID" value="NZ_BAAAQK010000005.1"/>
</dbReference>
<evidence type="ECO:0008006" key="3">
    <source>
        <dbReference type="Google" id="ProtNLM"/>
    </source>
</evidence>
<dbReference type="Pfam" id="PF04314">
    <property type="entry name" value="PCuAC"/>
    <property type="match status" value="1"/>
</dbReference>
<dbReference type="SUPFAM" id="SSF110087">
    <property type="entry name" value="DR1885-like metal-binding protein"/>
    <property type="match status" value="1"/>
</dbReference>
<reference evidence="1 2" key="1">
    <citation type="journal article" date="2019" name="Int. J. Syst. Evol. Microbiol.">
        <title>The Global Catalogue of Microorganisms (GCM) 10K type strain sequencing project: providing services to taxonomists for standard genome sequencing and annotation.</title>
        <authorList>
            <consortium name="The Broad Institute Genomics Platform"/>
            <consortium name="The Broad Institute Genome Sequencing Center for Infectious Disease"/>
            <person name="Wu L."/>
            <person name="Ma J."/>
        </authorList>
    </citation>
    <scope>NUCLEOTIDE SEQUENCE [LARGE SCALE GENOMIC DNA]</scope>
    <source>
        <strain evidence="1 2">JCM 16009</strain>
    </source>
</reference>
<dbReference type="Proteomes" id="UP001500449">
    <property type="component" value="Unassembled WGS sequence"/>
</dbReference>
<accession>A0ABN2MXV7</accession>
<comment type="caution">
    <text evidence="1">The sequence shown here is derived from an EMBL/GenBank/DDBJ whole genome shotgun (WGS) entry which is preliminary data.</text>
</comment>
<organism evidence="1 2">
    <name type="scientific">Pseudonocardia ailaonensis</name>
    <dbReference type="NCBI Taxonomy" id="367279"/>
    <lineage>
        <taxon>Bacteria</taxon>
        <taxon>Bacillati</taxon>
        <taxon>Actinomycetota</taxon>
        <taxon>Actinomycetes</taxon>
        <taxon>Pseudonocardiales</taxon>
        <taxon>Pseudonocardiaceae</taxon>
        <taxon>Pseudonocardia</taxon>
    </lineage>
</organism>
<dbReference type="InterPro" id="IPR036182">
    <property type="entry name" value="PCuAC_sf"/>
</dbReference>
<protein>
    <recommendedName>
        <fullName evidence="3">Copper chaperone PCu(A)C</fullName>
    </recommendedName>
</protein>
<dbReference type="Gene3D" id="2.60.40.1890">
    <property type="entry name" value="PCu(A)C copper chaperone"/>
    <property type="match status" value="1"/>
</dbReference>
<name>A0ABN2MXV7_9PSEU</name>
<sequence>MSRAIVTPERSRARRGSRTVRLLAAGGVAVAALALAGCGAGQIAQTSLQVSAVGGANGTTGFVAVRNAEIAFPAGVTNSGAAYRTGGTAPVAMTIVNTGNTSDRLLSASSPAGSVTVTGEQNLSPQLSLVSGDQGSTSVPGTKRFTIEITGLREDVLSGRTYPLTLTFANAGNVQVDLPVALPSTPRQDQPAEGGGH</sequence>